<dbReference type="EMBL" id="CP158568">
    <property type="protein sequence ID" value="XBY46436.1"/>
    <property type="molecule type" value="Genomic_DNA"/>
</dbReference>
<dbReference type="AlphaFoldDB" id="A0AAU7XF94"/>
<dbReference type="CDD" id="cd06170">
    <property type="entry name" value="LuxR_C_like"/>
    <property type="match status" value="1"/>
</dbReference>
<dbReference type="GO" id="GO:0006355">
    <property type="term" value="P:regulation of DNA-templated transcription"/>
    <property type="evidence" value="ECO:0007669"/>
    <property type="project" value="InterPro"/>
</dbReference>
<proteinExistence type="predicted"/>
<dbReference type="InterPro" id="IPR000792">
    <property type="entry name" value="Tscrpt_reg_LuxR_C"/>
</dbReference>
<evidence type="ECO:0000256" key="2">
    <source>
        <dbReference type="SAM" id="MobiDB-lite"/>
    </source>
</evidence>
<dbReference type="PRINTS" id="PR00038">
    <property type="entry name" value="HTHLUXR"/>
</dbReference>
<dbReference type="SUPFAM" id="SSF46894">
    <property type="entry name" value="C-terminal effector domain of the bipartite response regulators"/>
    <property type="match status" value="1"/>
</dbReference>
<dbReference type="Gene3D" id="1.10.10.10">
    <property type="entry name" value="Winged helix-like DNA-binding domain superfamily/Winged helix DNA-binding domain"/>
    <property type="match status" value="1"/>
</dbReference>
<dbReference type="PROSITE" id="PS50043">
    <property type="entry name" value="HTH_LUXR_2"/>
    <property type="match status" value="1"/>
</dbReference>
<dbReference type="PANTHER" id="PTHR43214">
    <property type="entry name" value="TWO-COMPONENT RESPONSE REGULATOR"/>
    <property type="match status" value="1"/>
</dbReference>
<dbReference type="InterPro" id="IPR016032">
    <property type="entry name" value="Sig_transdc_resp-reg_C-effctor"/>
</dbReference>
<evidence type="ECO:0000256" key="1">
    <source>
        <dbReference type="ARBA" id="ARBA00023125"/>
    </source>
</evidence>
<evidence type="ECO:0000259" key="3">
    <source>
        <dbReference type="PROSITE" id="PS50043"/>
    </source>
</evidence>
<feature type="compositionally biased region" description="Polar residues" evidence="2">
    <location>
        <begin position="1"/>
        <end position="17"/>
    </location>
</feature>
<keyword evidence="1" id="KW-0238">DNA-binding</keyword>
<dbReference type="Pfam" id="PF00196">
    <property type="entry name" value="GerE"/>
    <property type="match status" value="1"/>
</dbReference>
<reference evidence="4" key="1">
    <citation type="submission" date="2024-06" db="EMBL/GenBank/DDBJ databases">
        <title>Methylostella associata gen. nov., sp. nov., a novel Ancalomicrobiaceae-affiliated facultatively methylotrophic bacteria that feed on methanotrophs of the genus Methylococcus.</title>
        <authorList>
            <person name="Saltykova V."/>
            <person name="Danilova O.V."/>
            <person name="Oshkin I.Y."/>
            <person name="Belova S.E."/>
            <person name="Pimenov N.V."/>
            <person name="Dedysh S.N."/>
        </authorList>
    </citation>
    <scope>NUCLEOTIDE SEQUENCE</scope>
    <source>
        <strain evidence="4">S20</strain>
    </source>
</reference>
<gene>
    <name evidence="4" type="ORF">ABS361_09595</name>
</gene>
<name>A0AAU7XF94_9HYPH</name>
<dbReference type="GO" id="GO:0003677">
    <property type="term" value="F:DNA binding"/>
    <property type="evidence" value="ECO:0007669"/>
    <property type="project" value="UniProtKB-KW"/>
</dbReference>
<evidence type="ECO:0000313" key="4">
    <source>
        <dbReference type="EMBL" id="XBY46436.1"/>
    </source>
</evidence>
<dbReference type="RefSeq" id="WP_407051531.1">
    <property type="nucleotide sequence ID" value="NZ_CP158568.1"/>
</dbReference>
<feature type="domain" description="HTH luxR-type" evidence="3">
    <location>
        <begin position="35"/>
        <end position="100"/>
    </location>
</feature>
<dbReference type="SMART" id="SM00421">
    <property type="entry name" value="HTH_LUXR"/>
    <property type="match status" value="1"/>
</dbReference>
<feature type="region of interest" description="Disordered" evidence="2">
    <location>
        <begin position="1"/>
        <end position="31"/>
    </location>
</feature>
<sequence>MSLTTWTTDPVPSRGTTSGRGAGADGITDFDDDGFGRRLATLSPTQRRTLHLLARGLQNKQIAYACSNSEATTKAHVTEVLRKTGATSRVEAAVKYALYLERRRIPLQSDALPAL</sequence>
<protein>
    <submittedName>
        <fullName evidence="4">Helix-turn-helix transcriptional regulator</fullName>
    </submittedName>
</protein>
<dbReference type="InterPro" id="IPR036388">
    <property type="entry name" value="WH-like_DNA-bd_sf"/>
</dbReference>
<dbReference type="KEGG" id="mflg:ABS361_09595"/>
<dbReference type="InterPro" id="IPR039420">
    <property type="entry name" value="WalR-like"/>
</dbReference>
<accession>A0AAU7XF94</accession>
<organism evidence="4">
    <name type="scientific">Methyloraptor flagellatus</name>
    <dbReference type="NCBI Taxonomy" id="3162530"/>
    <lineage>
        <taxon>Bacteria</taxon>
        <taxon>Pseudomonadati</taxon>
        <taxon>Pseudomonadota</taxon>
        <taxon>Alphaproteobacteria</taxon>
        <taxon>Hyphomicrobiales</taxon>
        <taxon>Ancalomicrobiaceae</taxon>
        <taxon>Methyloraptor</taxon>
    </lineage>
</organism>